<gene>
    <name evidence="2" type="ORF">Trichorick_01028</name>
</gene>
<proteinExistence type="predicted"/>
<protein>
    <submittedName>
        <fullName evidence="2">Invasion associated locus B family protein</fullName>
    </submittedName>
</protein>
<evidence type="ECO:0000256" key="1">
    <source>
        <dbReference type="SAM" id="Phobius"/>
    </source>
</evidence>
<reference evidence="2 3" key="1">
    <citation type="submission" date="2022-10" db="EMBL/GenBank/DDBJ databases">
        <title>Host association and intracellularity evolved multiple times independently in the Rickettsiales.</title>
        <authorList>
            <person name="Castelli M."/>
            <person name="Nardi T."/>
            <person name="Gammuto L."/>
            <person name="Bellinzona G."/>
            <person name="Sabaneyeva E."/>
            <person name="Potekhin A."/>
            <person name="Serra V."/>
            <person name="Petroni G."/>
            <person name="Sassera D."/>
        </authorList>
    </citation>
    <scope>NUCLEOTIDE SEQUENCE [LARGE SCALE GENOMIC DNA]</scope>
    <source>
        <strain evidence="2 3">Kr 154-4</strain>
    </source>
</reference>
<dbReference type="Gene3D" id="2.60.40.1880">
    <property type="entry name" value="Invasion associated locus B (IalB) protein"/>
    <property type="match status" value="1"/>
</dbReference>
<evidence type="ECO:0000313" key="3">
    <source>
        <dbReference type="Proteomes" id="UP001326613"/>
    </source>
</evidence>
<keyword evidence="1" id="KW-0472">Membrane</keyword>
<dbReference type="EMBL" id="CP112932">
    <property type="protein sequence ID" value="WPY01128.1"/>
    <property type="molecule type" value="Genomic_DNA"/>
</dbReference>
<keyword evidence="1" id="KW-0812">Transmembrane</keyword>
<dbReference type="Proteomes" id="UP001326613">
    <property type="component" value="Chromosome"/>
</dbReference>
<organism evidence="2 3">
    <name type="scientific">Candidatus Trichorickettsia mobilis</name>
    <dbReference type="NCBI Taxonomy" id="1346319"/>
    <lineage>
        <taxon>Bacteria</taxon>
        <taxon>Pseudomonadati</taxon>
        <taxon>Pseudomonadota</taxon>
        <taxon>Alphaproteobacteria</taxon>
        <taxon>Rickettsiales</taxon>
        <taxon>Rickettsiaceae</taxon>
        <taxon>Rickettsieae</taxon>
        <taxon>Candidatus Trichorickettsia</taxon>
    </lineage>
</organism>
<dbReference type="RefSeq" id="WP_323737929.1">
    <property type="nucleotide sequence ID" value="NZ_CP112932.1"/>
</dbReference>
<name>A0ABZ0USW7_9RICK</name>
<dbReference type="Pfam" id="PF06776">
    <property type="entry name" value="IalB"/>
    <property type="match status" value="1"/>
</dbReference>
<feature type="transmembrane region" description="Helical" evidence="1">
    <location>
        <begin position="7"/>
        <end position="25"/>
    </location>
</feature>
<keyword evidence="1" id="KW-1133">Transmembrane helix</keyword>
<dbReference type="InterPro" id="IPR010642">
    <property type="entry name" value="Invasion_prot_B"/>
</dbReference>
<dbReference type="InterPro" id="IPR038696">
    <property type="entry name" value="IalB_sf"/>
</dbReference>
<evidence type="ECO:0000313" key="2">
    <source>
        <dbReference type="EMBL" id="WPY01128.1"/>
    </source>
</evidence>
<sequence length="176" mass="19245">MKTQIKQWLFIVTGLAIIGGGVFFGKFQVVNAAVKEAQKFEDWTVVCNKDEQKKQLCFLSQQVSITKDDKAQVIAVYQVGYFDKEKKLKMIQILPLGVNLQAGTSIIIGKENLVAPGKYSLCTAVGCHAVAELSDKDLNTIFGSATNMLGFMSEGKQVNLPISIKGLKDGIEALKK</sequence>
<accession>A0ABZ0USW7</accession>
<keyword evidence="3" id="KW-1185">Reference proteome</keyword>